<keyword evidence="4" id="KW-1185">Reference proteome</keyword>
<dbReference type="PANTHER" id="PTHR30629">
    <property type="entry name" value="PROPHAGE INTEGRASE"/>
    <property type="match status" value="1"/>
</dbReference>
<comment type="caution">
    <text evidence="3">The sequence shown here is derived from an EMBL/GenBank/DDBJ whole genome shotgun (WGS) entry which is preliminary data.</text>
</comment>
<dbReference type="EMBL" id="JBHFLD010000048">
    <property type="protein sequence ID" value="MFB2717780.1"/>
    <property type="molecule type" value="Genomic_DNA"/>
</dbReference>
<protein>
    <submittedName>
        <fullName evidence="3">Tyrosine-type recombinase/integrase</fullName>
    </submittedName>
</protein>
<dbReference type="InterPro" id="IPR011010">
    <property type="entry name" value="DNA_brk_join_enz"/>
</dbReference>
<sequence>MSNVAITAALDRMGYGGKMTAHGFRAMARTLLQEELKYPVHLIEMQLAHRVADMHGRAYNRTEFLEDRREMMQAWANYLDDL</sequence>
<dbReference type="RefSeq" id="WP_374816098.1">
    <property type="nucleotide sequence ID" value="NZ_JBHFLD010000048.1"/>
</dbReference>
<accession>A0ABV4WC67</accession>
<name>A0ABV4WC67_9GAMM</name>
<evidence type="ECO:0000313" key="3">
    <source>
        <dbReference type="EMBL" id="MFB2717780.1"/>
    </source>
</evidence>
<organism evidence="3 4">
    <name type="scientific">Marinobacter shengliensis</name>
    <dbReference type="NCBI Taxonomy" id="1389223"/>
    <lineage>
        <taxon>Bacteria</taxon>
        <taxon>Pseudomonadati</taxon>
        <taxon>Pseudomonadota</taxon>
        <taxon>Gammaproteobacteria</taxon>
        <taxon>Pseudomonadales</taxon>
        <taxon>Marinobacteraceae</taxon>
        <taxon>Marinobacter</taxon>
    </lineage>
</organism>
<gene>
    <name evidence="3" type="ORF">ACE05E_20100</name>
</gene>
<evidence type="ECO:0000313" key="4">
    <source>
        <dbReference type="Proteomes" id="UP001576762"/>
    </source>
</evidence>
<dbReference type="SUPFAM" id="SSF56349">
    <property type="entry name" value="DNA breaking-rejoining enzymes"/>
    <property type="match status" value="1"/>
</dbReference>
<evidence type="ECO:0000256" key="1">
    <source>
        <dbReference type="ARBA" id="ARBA00008857"/>
    </source>
</evidence>
<dbReference type="Proteomes" id="UP001576762">
    <property type="component" value="Unassembled WGS sequence"/>
</dbReference>
<comment type="similarity">
    <text evidence="1">Belongs to the 'phage' integrase family.</text>
</comment>
<keyword evidence="2" id="KW-0229">DNA integration</keyword>
<proteinExistence type="inferred from homology"/>
<reference evidence="3 4" key="1">
    <citation type="submission" date="2024-09" db="EMBL/GenBank/DDBJ databases">
        <title>Draft genome sequences of 6 high pH adapted Marinobacter shengliensis sp. isolated from Mariana forearc serpentinite mud volcanoes.</title>
        <authorList>
            <person name="Elkassas S."/>
            <person name="Serres M."/>
            <person name="Michael N."/>
            <person name="Amina P."/>
            <person name="Teodora Z."/>
            <person name="Julie H."/>
        </authorList>
    </citation>
    <scope>NUCLEOTIDE SEQUENCE [LARGE SCALE GENOMIC DNA]</scope>
    <source>
        <strain evidence="3 4">EB4</strain>
    </source>
</reference>
<dbReference type="InterPro" id="IPR050808">
    <property type="entry name" value="Phage_Integrase"/>
</dbReference>
<dbReference type="PANTHER" id="PTHR30629:SF2">
    <property type="entry name" value="PROPHAGE INTEGRASE INTS-RELATED"/>
    <property type="match status" value="1"/>
</dbReference>
<evidence type="ECO:0000256" key="2">
    <source>
        <dbReference type="ARBA" id="ARBA00022908"/>
    </source>
</evidence>